<organism evidence="2 3">
    <name type="scientific">Cuscuta australis</name>
    <dbReference type="NCBI Taxonomy" id="267555"/>
    <lineage>
        <taxon>Eukaryota</taxon>
        <taxon>Viridiplantae</taxon>
        <taxon>Streptophyta</taxon>
        <taxon>Embryophyta</taxon>
        <taxon>Tracheophyta</taxon>
        <taxon>Spermatophyta</taxon>
        <taxon>Magnoliopsida</taxon>
        <taxon>eudicotyledons</taxon>
        <taxon>Gunneridae</taxon>
        <taxon>Pentapetalae</taxon>
        <taxon>asterids</taxon>
        <taxon>lamiids</taxon>
        <taxon>Solanales</taxon>
        <taxon>Convolvulaceae</taxon>
        <taxon>Cuscuteae</taxon>
        <taxon>Cuscuta</taxon>
        <taxon>Cuscuta subgen. Grammica</taxon>
        <taxon>Cuscuta sect. Cleistogrammica</taxon>
    </lineage>
</organism>
<dbReference type="PANTHER" id="PTHR33710">
    <property type="entry name" value="BNAC02G09200D PROTEIN"/>
    <property type="match status" value="1"/>
</dbReference>
<feature type="domain" description="Reverse transcriptase zinc-binding" evidence="1">
    <location>
        <begin position="311"/>
        <end position="378"/>
    </location>
</feature>
<dbReference type="InterPro" id="IPR026960">
    <property type="entry name" value="RVT-Znf"/>
</dbReference>
<dbReference type="InterPro" id="IPR036691">
    <property type="entry name" value="Endo/exonu/phosph_ase_sf"/>
</dbReference>
<dbReference type="PANTHER" id="PTHR33710:SF71">
    <property type="entry name" value="ENDONUCLEASE_EXONUCLEASE_PHOSPHATASE DOMAIN-CONTAINING PROTEIN"/>
    <property type="match status" value="1"/>
</dbReference>
<evidence type="ECO:0000259" key="1">
    <source>
        <dbReference type="Pfam" id="PF13966"/>
    </source>
</evidence>
<proteinExistence type="predicted"/>
<accession>A0A328DFH0</accession>
<evidence type="ECO:0000313" key="2">
    <source>
        <dbReference type="EMBL" id="RAL43268.1"/>
    </source>
</evidence>
<sequence length="380" mass="44582">MGVVGDFNCLLDPSEKKGGRPYARVKYRPFVECVEDCGLVDSPFIGEDYTWFNNRVGGVEIRTRIDRLLFNQPWTDMFSCLVHHLDRVGSDHAPLLVECKSHERPPARPFTFLNVWTEHEDFQKVVADSWREDIIGNPMFVFGAKLKRLAHRLKRWNRDTFDHIFDRLKRQYRIEDEFWRQKAHAKWVTDGERNSGYFHSVVKNRRRKLYIHRIQNDRGQWVTERAAIAMQAITFFQAMFTADPSVTSSALDMIPRGYWTDGVGDMYRSDFMIDHDALPPDLLRQLRLEPPSLDSDHVDIPVYTPSTDGKFTLASAKDLLRPRRNDEVEDIMLKRCWQKHLPYKMSFLAWRVLERRLPTDDVLARFGFALPSRCLCCSPP</sequence>
<reference evidence="2 3" key="1">
    <citation type="submission" date="2018-06" db="EMBL/GenBank/DDBJ databases">
        <title>The Genome of Cuscuta australis (Dodder) Provides Insight into the Evolution of Plant Parasitism.</title>
        <authorList>
            <person name="Liu H."/>
        </authorList>
    </citation>
    <scope>NUCLEOTIDE SEQUENCE [LARGE SCALE GENOMIC DNA]</scope>
    <source>
        <strain evidence="3">cv. Yunnan</strain>
        <tissue evidence="2">Vines</tissue>
    </source>
</reference>
<evidence type="ECO:0000313" key="3">
    <source>
        <dbReference type="Proteomes" id="UP000249390"/>
    </source>
</evidence>
<name>A0A328DFH0_9ASTE</name>
<gene>
    <name evidence="2" type="ORF">DM860_015158</name>
</gene>
<dbReference type="Proteomes" id="UP000249390">
    <property type="component" value="Unassembled WGS sequence"/>
</dbReference>
<dbReference type="SUPFAM" id="SSF56219">
    <property type="entry name" value="DNase I-like"/>
    <property type="match status" value="1"/>
</dbReference>
<dbReference type="Pfam" id="PF13966">
    <property type="entry name" value="zf-RVT"/>
    <property type="match status" value="1"/>
</dbReference>
<dbReference type="EMBL" id="NQVE01000159">
    <property type="protein sequence ID" value="RAL43268.1"/>
    <property type="molecule type" value="Genomic_DNA"/>
</dbReference>
<dbReference type="Gene3D" id="3.60.10.10">
    <property type="entry name" value="Endonuclease/exonuclease/phosphatase"/>
    <property type="match status" value="1"/>
</dbReference>
<comment type="caution">
    <text evidence="2">The sequence shown here is derived from an EMBL/GenBank/DDBJ whole genome shotgun (WGS) entry which is preliminary data.</text>
</comment>
<protein>
    <recommendedName>
        <fullName evidence="1">Reverse transcriptase zinc-binding domain-containing protein</fullName>
    </recommendedName>
</protein>
<keyword evidence="3" id="KW-1185">Reference proteome</keyword>
<dbReference type="AlphaFoldDB" id="A0A328DFH0"/>